<protein>
    <submittedName>
        <fullName evidence="2">Uncharacterized protein</fullName>
    </submittedName>
</protein>
<evidence type="ECO:0000256" key="1">
    <source>
        <dbReference type="SAM" id="MobiDB-lite"/>
    </source>
</evidence>
<name>F9VWK3_9ACTN</name>
<dbReference type="EMBL" id="BACI01000061">
    <property type="protein sequence ID" value="GAA12992.1"/>
    <property type="molecule type" value="Genomic_DNA"/>
</dbReference>
<reference evidence="2 3" key="1">
    <citation type="submission" date="2011-05" db="EMBL/GenBank/DDBJ databases">
        <title>Whole genome shotgun sequence of Gordonia alkanivorans NBRC 16433.</title>
        <authorList>
            <person name="Hosoyama A."/>
            <person name="Nakamura S."/>
            <person name="Takarada H."/>
            <person name="Tsuchikane K."/>
            <person name="Yamazaki S."/>
            <person name="Fujita N."/>
        </authorList>
    </citation>
    <scope>NUCLEOTIDE SEQUENCE [LARGE SCALE GENOMIC DNA]</scope>
    <source>
        <strain evidence="2 3">NBRC 16433</strain>
    </source>
</reference>
<sequence>MLVHGDRVRAQFEEETIAFGHRSVAGSGHGLGMRCDEIAVATVRRRRFRHCVSPSPALFRPPVYMIPQKGGAGWAKTPPSRAKVELATPPVAK</sequence>
<gene>
    <name evidence="2" type="ORF">GOALK_061_00480</name>
</gene>
<evidence type="ECO:0000313" key="3">
    <source>
        <dbReference type="Proteomes" id="UP000003558"/>
    </source>
</evidence>
<organism evidence="2 3">
    <name type="scientific">Gordonia alkanivorans NBRC 16433</name>
    <dbReference type="NCBI Taxonomy" id="1027371"/>
    <lineage>
        <taxon>Bacteria</taxon>
        <taxon>Bacillati</taxon>
        <taxon>Actinomycetota</taxon>
        <taxon>Actinomycetes</taxon>
        <taxon>Mycobacteriales</taxon>
        <taxon>Gordoniaceae</taxon>
        <taxon>Gordonia</taxon>
    </lineage>
</organism>
<dbReference type="Proteomes" id="UP000003558">
    <property type="component" value="Unassembled WGS sequence"/>
</dbReference>
<comment type="caution">
    <text evidence="2">The sequence shown here is derived from an EMBL/GenBank/DDBJ whole genome shotgun (WGS) entry which is preliminary data.</text>
</comment>
<proteinExistence type="predicted"/>
<evidence type="ECO:0000313" key="2">
    <source>
        <dbReference type="EMBL" id="GAA12992.1"/>
    </source>
</evidence>
<feature type="region of interest" description="Disordered" evidence="1">
    <location>
        <begin position="70"/>
        <end position="93"/>
    </location>
</feature>
<dbReference type="STRING" id="1027371.GOALK_061_00480"/>
<accession>F9VWK3</accession>
<dbReference type="AlphaFoldDB" id="F9VWK3"/>